<dbReference type="Proteomes" id="UP001157502">
    <property type="component" value="Chromosome 30"/>
</dbReference>
<dbReference type="EMBL" id="CM055757">
    <property type="protein sequence ID" value="KAJ7989178.1"/>
    <property type="molecule type" value="Genomic_DNA"/>
</dbReference>
<accession>A0ACC2FD04</accession>
<sequence length="173" mass="18918">MGFSLSMSMLVSRRERSEAPVLSGTVVGVNTAALENYRCGGPEQNSQTKFLSSHTADADFSAAEFQRSATDSLVRPRRATSPGERTALADELMYIHPPVGYFLLPAHPGCSTASDGIAGRRRAGGIEQRLERGAWPRWRTARLKDNRGRKVNETLRRTSEAAGKECDLAPARK</sequence>
<protein>
    <submittedName>
        <fullName evidence="1">Uncharacterized protein</fullName>
    </submittedName>
</protein>
<proteinExistence type="predicted"/>
<reference evidence="1" key="1">
    <citation type="submission" date="2021-05" db="EMBL/GenBank/DDBJ databases">
        <authorList>
            <person name="Pan Q."/>
            <person name="Jouanno E."/>
            <person name="Zahm M."/>
            <person name="Klopp C."/>
            <person name="Cabau C."/>
            <person name="Louis A."/>
            <person name="Berthelot C."/>
            <person name="Parey E."/>
            <person name="Roest Crollius H."/>
            <person name="Montfort J."/>
            <person name="Robinson-Rechavi M."/>
            <person name="Bouchez O."/>
            <person name="Lampietro C."/>
            <person name="Lopez Roques C."/>
            <person name="Donnadieu C."/>
            <person name="Postlethwait J."/>
            <person name="Bobe J."/>
            <person name="Dillon D."/>
            <person name="Chandos A."/>
            <person name="von Hippel F."/>
            <person name="Guiguen Y."/>
        </authorList>
    </citation>
    <scope>NUCLEOTIDE SEQUENCE</scope>
    <source>
        <strain evidence="1">YG-Jan2019</strain>
    </source>
</reference>
<organism evidence="1 2">
    <name type="scientific">Dallia pectoralis</name>
    <name type="common">Alaska blackfish</name>
    <dbReference type="NCBI Taxonomy" id="75939"/>
    <lineage>
        <taxon>Eukaryota</taxon>
        <taxon>Metazoa</taxon>
        <taxon>Chordata</taxon>
        <taxon>Craniata</taxon>
        <taxon>Vertebrata</taxon>
        <taxon>Euteleostomi</taxon>
        <taxon>Actinopterygii</taxon>
        <taxon>Neopterygii</taxon>
        <taxon>Teleostei</taxon>
        <taxon>Protacanthopterygii</taxon>
        <taxon>Esociformes</taxon>
        <taxon>Umbridae</taxon>
        <taxon>Dallia</taxon>
    </lineage>
</organism>
<evidence type="ECO:0000313" key="1">
    <source>
        <dbReference type="EMBL" id="KAJ7989178.1"/>
    </source>
</evidence>
<keyword evidence="2" id="KW-1185">Reference proteome</keyword>
<comment type="caution">
    <text evidence="1">The sequence shown here is derived from an EMBL/GenBank/DDBJ whole genome shotgun (WGS) entry which is preliminary data.</text>
</comment>
<gene>
    <name evidence="1" type="ORF">DPEC_G00316810</name>
</gene>
<name>A0ACC2FD04_DALPE</name>
<evidence type="ECO:0000313" key="2">
    <source>
        <dbReference type="Proteomes" id="UP001157502"/>
    </source>
</evidence>